<keyword evidence="4 8" id="KW-0418">Kinase</keyword>
<comment type="caution">
    <text evidence="10">The sequence shown here is derived from an EMBL/GenBank/DDBJ whole genome shotgun (WGS) entry which is preliminary data.</text>
</comment>
<evidence type="ECO:0000313" key="10">
    <source>
        <dbReference type="EMBL" id="ERL46760.1"/>
    </source>
</evidence>
<dbReference type="SUPFAM" id="SSF52540">
    <property type="entry name" value="P-loop containing nucleoside triphosphate hydrolases"/>
    <property type="match status" value="1"/>
</dbReference>
<feature type="domain" description="Cytidylate kinase" evidence="9">
    <location>
        <begin position="7"/>
        <end position="211"/>
    </location>
</feature>
<dbReference type="OrthoDB" id="9807434at2"/>
<dbReference type="RefSeq" id="WP_021777737.1">
    <property type="nucleotide sequence ID" value="NZ_AWXE01000004.1"/>
</dbReference>
<evidence type="ECO:0000313" key="11">
    <source>
        <dbReference type="Proteomes" id="UP000016762"/>
    </source>
</evidence>
<comment type="subcellular location">
    <subcellularLocation>
        <location evidence="8">Cytoplasm</location>
    </subcellularLocation>
</comment>
<dbReference type="CDD" id="cd02020">
    <property type="entry name" value="CMPK"/>
    <property type="match status" value="1"/>
</dbReference>
<dbReference type="EMBL" id="AWXE01000004">
    <property type="protein sequence ID" value="ERL46760.1"/>
    <property type="molecule type" value="Genomic_DNA"/>
</dbReference>
<dbReference type="InterPro" id="IPR011994">
    <property type="entry name" value="Cytidylate_kinase_dom"/>
</dbReference>
<keyword evidence="3 8" id="KW-0547">Nucleotide-binding</keyword>
<comment type="catalytic activity">
    <reaction evidence="6 8">
        <text>dCMP + ATP = dCDP + ADP</text>
        <dbReference type="Rhea" id="RHEA:25094"/>
        <dbReference type="ChEBI" id="CHEBI:30616"/>
        <dbReference type="ChEBI" id="CHEBI:57566"/>
        <dbReference type="ChEBI" id="CHEBI:58593"/>
        <dbReference type="ChEBI" id="CHEBI:456216"/>
        <dbReference type="EC" id="2.7.4.25"/>
    </reaction>
</comment>
<keyword evidence="5 8" id="KW-0067">ATP-binding</keyword>
<dbReference type="Pfam" id="PF02224">
    <property type="entry name" value="Cytidylate_kin"/>
    <property type="match status" value="1"/>
</dbReference>
<dbReference type="NCBIfam" id="TIGR00017">
    <property type="entry name" value="cmk"/>
    <property type="match status" value="1"/>
</dbReference>
<dbReference type="GO" id="GO:0005524">
    <property type="term" value="F:ATP binding"/>
    <property type="evidence" value="ECO:0007669"/>
    <property type="project" value="UniProtKB-UniRule"/>
</dbReference>
<evidence type="ECO:0000256" key="8">
    <source>
        <dbReference type="HAMAP-Rule" id="MF_00238"/>
    </source>
</evidence>
<proteinExistence type="inferred from homology"/>
<evidence type="ECO:0000256" key="6">
    <source>
        <dbReference type="ARBA" id="ARBA00047615"/>
    </source>
</evidence>
<keyword evidence="11" id="KW-1185">Reference proteome</keyword>
<evidence type="ECO:0000256" key="5">
    <source>
        <dbReference type="ARBA" id="ARBA00022840"/>
    </source>
</evidence>
<dbReference type="InterPro" id="IPR027417">
    <property type="entry name" value="P-loop_NTPase"/>
</dbReference>
<name>U2WT94_9PROT</name>
<dbReference type="GO" id="GO:0036431">
    <property type="term" value="F:dCMP kinase activity"/>
    <property type="evidence" value="ECO:0007669"/>
    <property type="project" value="InterPro"/>
</dbReference>
<evidence type="ECO:0000259" key="9">
    <source>
        <dbReference type="Pfam" id="PF02224"/>
    </source>
</evidence>
<sequence length="215" mass="22781">MSYPSPIAIDGPAAAGKGTLAKKLGSHFNFACLDTGALYRGVALLVLQAQDDPTDSQKSLEAAQKLDIDKIDHTAIRSAEVGQAAADVAVHQGVRSCILDLQRHFAANPPAGKDGAILDGRDIGTFVCPDAPVKLFVTASAEIRAHRRWLELSVNDPSLKEADILEAVIARDKKDMERAIAPLRPAKDAHLLDTSDLGIENAFEAALKLITSIGG</sequence>
<comment type="catalytic activity">
    <reaction evidence="7 8">
        <text>CMP + ATP = CDP + ADP</text>
        <dbReference type="Rhea" id="RHEA:11600"/>
        <dbReference type="ChEBI" id="CHEBI:30616"/>
        <dbReference type="ChEBI" id="CHEBI:58069"/>
        <dbReference type="ChEBI" id="CHEBI:60377"/>
        <dbReference type="ChEBI" id="CHEBI:456216"/>
        <dbReference type="EC" id="2.7.4.25"/>
    </reaction>
</comment>
<dbReference type="InterPro" id="IPR003136">
    <property type="entry name" value="Cytidylate_kin"/>
</dbReference>
<dbReference type="STRING" id="1397666.RS24_01768"/>
<dbReference type="HAMAP" id="MF_00238">
    <property type="entry name" value="Cytidyl_kinase_type1"/>
    <property type="match status" value="1"/>
</dbReference>
<protein>
    <recommendedName>
        <fullName evidence="8">Cytidylate kinase</fullName>
        <shortName evidence="8">CK</shortName>
        <ecNumber evidence="8">2.7.4.25</ecNumber>
    </recommendedName>
    <alternativeName>
        <fullName evidence="8">Cytidine monophosphate kinase</fullName>
        <shortName evidence="8">CMP kinase</shortName>
    </alternativeName>
</protein>
<evidence type="ECO:0000256" key="7">
    <source>
        <dbReference type="ARBA" id="ARBA00048478"/>
    </source>
</evidence>
<keyword evidence="2 8" id="KW-0808">Transferase</keyword>
<evidence type="ECO:0000256" key="2">
    <source>
        <dbReference type="ARBA" id="ARBA00022679"/>
    </source>
</evidence>
<dbReference type="GO" id="GO:0005737">
    <property type="term" value="C:cytoplasm"/>
    <property type="evidence" value="ECO:0007669"/>
    <property type="project" value="UniProtKB-SubCell"/>
</dbReference>
<dbReference type="EC" id="2.7.4.25" evidence="8"/>
<dbReference type="Proteomes" id="UP000016762">
    <property type="component" value="Unassembled WGS sequence"/>
</dbReference>
<accession>U2WT94</accession>
<dbReference type="GO" id="GO:0036430">
    <property type="term" value="F:CMP kinase activity"/>
    <property type="evidence" value="ECO:0007669"/>
    <property type="project" value="RHEA"/>
</dbReference>
<dbReference type="GO" id="GO:0006220">
    <property type="term" value="P:pyrimidine nucleotide metabolic process"/>
    <property type="evidence" value="ECO:0007669"/>
    <property type="project" value="UniProtKB-UniRule"/>
</dbReference>
<dbReference type="AlphaFoldDB" id="U2WT94"/>
<reference evidence="10 11" key="1">
    <citation type="journal article" date="2014" name="FEMS Microbiol. Ecol.">
        <title>Genomic differentiation among two strains of the PS1 clade isolated from geographically separated marine habitats.</title>
        <authorList>
            <person name="Jimenez-Infante F."/>
            <person name="Ngugi D.K."/>
            <person name="Alam I."/>
            <person name="Rashid M."/>
            <person name="Baalawi W."/>
            <person name="Kamau A.A."/>
            <person name="Bajic V.B."/>
            <person name="Stingl U."/>
        </authorList>
    </citation>
    <scope>NUCLEOTIDE SEQUENCE [LARGE SCALE GENOMIC DNA]</scope>
    <source>
        <strain evidence="10 11">RS24</strain>
    </source>
</reference>
<evidence type="ECO:0000256" key="3">
    <source>
        <dbReference type="ARBA" id="ARBA00022741"/>
    </source>
</evidence>
<dbReference type="PATRIC" id="fig|1397666.3.peg.1658"/>
<evidence type="ECO:0000256" key="4">
    <source>
        <dbReference type="ARBA" id="ARBA00022777"/>
    </source>
</evidence>
<keyword evidence="8" id="KW-0963">Cytoplasm</keyword>
<dbReference type="Gene3D" id="3.40.50.300">
    <property type="entry name" value="P-loop containing nucleotide triphosphate hydrolases"/>
    <property type="match status" value="1"/>
</dbReference>
<gene>
    <name evidence="8" type="primary">cmk</name>
    <name evidence="10" type="ORF">RS24_01768</name>
</gene>
<comment type="similarity">
    <text evidence="1 8">Belongs to the cytidylate kinase family. Type 1 subfamily.</text>
</comment>
<feature type="binding site" evidence="8">
    <location>
        <begin position="11"/>
        <end position="19"/>
    </location>
    <ligand>
        <name>ATP</name>
        <dbReference type="ChEBI" id="CHEBI:30616"/>
    </ligand>
</feature>
<evidence type="ECO:0000256" key="1">
    <source>
        <dbReference type="ARBA" id="ARBA00009427"/>
    </source>
</evidence>
<dbReference type="eggNOG" id="COG0283">
    <property type="taxonomic scope" value="Bacteria"/>
</dbReference>
<organism evidence="10 11">
    <name type="scientific">Candidatus Micropelagius thuwalensis</name>
    <dbReference type="NCBI Taxonomy" id="1397666"/>
    <lineage>
        <taxon>Bacteria</taxon>
        <taxon>Pseudomonadati</taxon>
        <taxon>Pseudomonadota</taxon>
        <taxon>Alphaproteobacteria</taxon>
        <taxon>PS1 clade</taxon>
        <taxon>Candidatus Micropelagius</taxon>
    </lineage>
</organism>